<evidence type="ECO:0000313" key="3">
    <source>
        <dbReference type="Proteomes" id="UP001221757"/>
    </source>
</evidence>
<feature type="region of interest" description="Disordered" evidence="1">
    <location>
        <begin position="1"/>
        <end position="29"/>
    </location>
</feature>
<organism evidence="2 3">
    <name type="scientific">Mycena rosella</name>
    <name type="common">Pink bonnet</name>
    <name type="synonym">Agaricus rosellus</name>
    <dbReference type="NCBI Taxonomy" id="1033263"/>
    <lineage>
        <taxon>Eukaryota</taxon>
        <taxon>Fungi</taxon>
        <taxon>Dikarya</taxon>
        <taxon>Basidiomycota</taxon>
        <taxon>Agaricomycotina</taxon>
        <taxon>Agaricomycetes</taxon>
        <taxon>Agaricomycetidae</taxon>
        <taxon>Agaricales</taxon>
        <taxon>Marasmiineae</taxon>
        <taxon>Mycenaceae</taxon>
        <taxon>Mycena</taxon>
    </lineage>
</organism>
<proteinExistence type="predicted"/>
<dbReference type="Proteomes" id="UP001221757">
    <property type="component" value="Unassembled WGS sequence"/>
</dbReference>
<reference evidence="2" key="1">
    <citation type="submission" date="2023-03" db="EMBL/GenBank/DDBJ databases">
        <title>Massive genome expansion in bonnet fungi (Mycena s.s.) driven by repeated elements and novel gene families across ecological guilds.</title>
        <authorList>
            <consortium name="Lawrence Berkeley National Laboratory"/>
            <person name="Harder C.B."/>
            <person name="Miyauchi S."/>
            <person name="Viragh M."/>
            <person name="Kuo A."/>
            <person name="Thoen E."/>
            <person name="Andreopoulos B."/>
            <person name="Lu D."/>
            <person name="Skrede I."/>
            <person name="Drula E."/>
            <person name="Henrissat B."/>
            <person name="Morin E."/>
            <person name="Kohler A."/>
            <person name="Barry K."/>
            <person name="LaButti K."/>
            <person name="Morin E."/>
            <person name="Salamov A."/>
            <person name="Lipzen A."/>
            <person name="Mereny Z."/>
            <person name="Hegedus B."/>
            <person name="Baldrian P."/>
            <person name="Stursova M."/>
            <person name="Weitz H."/>
            <person name="Taylor A."/>
            <person name="Grigoriev I.V."/>
            <person name="Nagy L.G."/>
            <person name="Martin F."/>
            <person name="Kauserud H."/>
        </authorList>
    </citation>
    <scope>NUCLEOTIDE SEQUENCE</scope>
    <source>
        <strain evidence="2">CBHHK067</strain>
    </source>
</reference>
<dbReference type="AlphaFoldDB" id="A0AAD7CR01"/>
<feature type="compositionally biased region" description="Basic residues" evidence="1">
    <location>
        <begin position="17"/>
        <end position="29"/>
    </location>
</feature>
<accession>A0AAD7CR01</accession>
<keyword evidence="3" id="KW-1185">Reference proteome</keyword>
<feature type="region of interest" description="Disordered" evidence="1">
    <location>
        <begin position="62"/>
        <end position="93"/>
    </location>
</feature>
<evidence type="ECO:0000256" key="1">
    <source>
        <dbReference type="SAM" id="MobiDB-lite"/>
    </source>
</evidence>
<comment type="caution">
    <text evidence="2">The sequence shown here is derived from an EMBL/GenBank/DDBJ whole genome shotgun (WGS) entry which is preliminary data.</text>
</comment>
<feature type="compositionally biased region" description="Polar residues" evidence="1">
    <location>
        <begin position="1"/>
        <end position="16"/>
    </location>
</feature>
<dbReference type="Gene3D" id="3.20.20.140">
    <property type="entry name" value="Metal-dependent hydrolases"/>
    <property type="match status" value="1"/>
</dbReference>
<name>A0AAD7CR01_MYCRO</name>
<gene>
    <name evidence="2" type="ORF">B0H17DRAFT_1145498</name>
</gene>
<dbReference type="EMBL" id="JARKIE010000276">
    <property type="protein sequence ID" value="KAJ7658887.1"/>
    <property type="molecule type" value="Genomic_DNA"/>
</dbReference>
<sequence length="134" mass="14526">MYGQTCMDSAGSSTAHTTRHGKSVMRKTHSAPLHKLVSAHCYEAMDMDALIHLSNEFKFPIPPSTTPVRPLSPTSLKKLGAASPPSPSLHPTSGNFFLPNGKKYEAYHGSEFVPQILMDSGLPVIIKVVFPLLP</sequence>
<evidence type="ECO:0000313" key="2">
    <source>
        <dbReference type="EMBL" id="KAJ7658887.1"/>
    </source>
</evidence>
<protein>
    <submittedName>
        <fullName evidence="2">Uncharacterized protein</fullName>
    </submittedName>
</protein>